<dbReference type="EMBL" id="RCHU02000017">
    <property type="protein sequence ID" value="KAL3568525.1"/>
    <property type="molecule type" value="Genomic_DNA"/>
</dbReference>
<proteinExistence type="predicted"/>
<sequence>MDKLKWPVNTFSFSDGRSSEADAVQLSESFTLLWLPKLFYVRHLKRLRVLYMIRNRGRSNGITGSEAIRLELGSSSKLLEAYI</sequence>
<accession>A0ACC4AQK8</accession>
<name>A0ACC4AQK8_POPAL</name>
<comment type="caution">
    <text evidence="1">The sequence shown here is derived from an EMBL/GenBank/DDBJ whole genome shotgun (WGS) entry which is preliminary data.</text>
</comment>
<evidence type="ECO:0000313" key="1">
    <source>
        <dbReference type="EMBL" id="KAL3568525.1"/>
    </source>
</evidence>
<protein>
    <submittedName>
        <fullName evidence="1">Uncharacterized protein</fullName>
    </submittedName>
</protein>
<gene>
    <name evidence="1" type="ORF">D5086_031176</name>
</gene>
<dbReference type="Proteomes" id="UP000309997">
    <property type="component" value="Unassembled WGS sequence"/>
</dbReference>
<evidence type="ECO:0000313" key="2">
    <source>
        <dbReference type="Proteomes" id="UP000309997"/>
    </source>
</evidence>
<reference evidence="1 2" key="1">
    <citation type="journal article" date="2024" name="Plant Biotechnol. J.">
        <title>Genome and CRISPR/Cas9 system of a widespread forest tree (Populus alba) in the world.</title>
        <authorList>
            <person name="Liu Y.J."/>
            <person name="Jiang P.F."/>
            <person name="Han X.M."/>
            <person name="Li X.Y."/>
            <person name="Wang H.M."/>
            <person name="Wang Y.J."/>
            <person name="Wang X.X."/>
            <person name="Zeng Q.Y."/>
        </authorList>
    </citation>
    <scope>NUCLEOTIDE SEQUENCE [LARGE SCALE GENOMIC DNA]</scope>
    <source>
        <strain evidence="2">cv. PAL-ZL1</strain>
    </source>
</reference>
<organism evidence="1 2">
    <name type="scientific">Populus alba</name>
    <name type="common">White poplar</name>
    <dbReference type="NCBI Taxonomy" id="43335"/>
    <lineage>
        <taxon>Eukaryota</taxon>
        <taxon>Viridiplantae</taxon>
        <taxon>Streptophyta</taxon>
        <taxon>Embryophyta</taxon>
        <taxon>Tracheophyta</taxon>
        <taxon>Spermatophyta</taxon>
        <taxon>Magnoliopsida</taxon>
        <taxon>eudicotyledons</taxon>
        <taxon>Gunneridae</taxon>
        <taxon>Pentapetalae</taxon>
        <taxon>rosids</taxon>
        <taxon>fabids</taxon>
        <taxon>Malpighiales</taxon>
        <taxon>Salicaceae</taxon>
        <taxon>Saliceae</taxon>
        <taxon>Populus</taxon>
    </lineage>
</organism>
<keyword evidence="2" id="KW-1185">Reference proteome</keyword>